<evidence type="ECO:0000313" key="3">
    <source>
        <dbReference type="Proteomes" id="UP000036608"/>
    </source>
</evidence>
<dbReference type="RefSeq" id="WP_049710508.1">
    <property type="nucleotide sequence ID" value="NZ_CP011507.1"/>
</dbReference>
<proteinExistence type="predicted"/>
<dbReference type="OrthoDB" id="7019317at2"/>
<gene>
    <name evidence="2" type="ORF">AA957_12690</name>
</gene>
<dbReference type="AlphaFoldDB" id="A0A0H5A7B9"/>
<evidence type="ECO:0000313" key="2">
    <source>
        <dbReference type="EMBL" id="AKS06934.1"/>
    </source>
</evidence>
<evidence type="ECO:0000256" key="1">
    <source>
        <dbReference type="SAM" id="MobiDB-lite"/>
    </source>
</evidence>
<feature type="compositionally biased region" description="Basic and acidic residues" evidence="1">
    <location>
        <begin position="44"/>
        <end position="54"/>
    </location>
</feature>
<organism evidence="2 3">
    <name type="scientific">Pseudomonas trivialis</name>
    <dbReference type="NCBI Taxonomy" id="200450"/>
    <lineage>
        <taxon>Bacteria</taxon>
        <taxon>Pseudomonadati</taxon>
        <taxon>Pseudomonadota</taxon>
        <taxon>Gammaproteobacteria</taxon>
        <taxon>Pseudomonadales</taxon>
        <taxon>Pseudomonadaceae</taxon>
        <taxon>Pseudomonas</taxon>
    </lineage>
</organism>
<accession>A0A0H5A7B9</accession>
<sequence length="75" mass="8424">MADIKVTTRKSFRGIEGYVKKNTTIEVDEFRARELLRSGLIEDYEMKSAEKPENKQAPTPSNKAAPKPAAKKKAD</sequence>
<protein>
    <submittedName>
        <fullName evidence="2">Uncharacterized protein</fullName>
    </submittedName>
</protein>
<dbReference type="PATRIC" id="fig|200450.3.peg.2616"/>
<dbReference type="EMBL" id="CP011507">
    <property type="protein sequence ID" value="AKS06934.1"/>
    <property type="molecule type" value="Genomic_DNA"/>
</dbReference>
<dbReference type="Proteomes" id="UP000036608">
    <property type="component" value="Chromosome"/>
</dbReference>
<dbReference type="KEGG" id="ptv:AA957_12690"/>
<reference evidence="3" key="2">
    <citation type="submission" date="2015-05" db="EMBL/GenBank/DDBJ databases">
        <authorList>
            <person name="Swarnkar M.K."/>
            <person name="Vyas P."/>
            <person name="Rahi P."/>
            <person name="Thakur R."/>
            <person name="Thakur N."/>
            <person name="Singh A.K."/>
            <person name="Gulati A."/>
        </authorList>
    </citation>
    <scope>NUCLEOTIDE SEQUENCE [LARGE SCALE GENOMIC DNA]</scope>
    <source>
        <strain evidence="3">745</strain>
    </source>
</reference>
<reference evidence="2 3" key="1">
    <citation type="journal article" date="2015" name="Genome Announc.">
        <title>Complete Genome Sequence of the Rhizobacterium Pseudomonas trivialis Strain IHBB745 with Multiple Plant Growth-Promoting Activities and Tolerance to Desiccation and Alkalinity.</title>
        <authorList>
            <person name="Gulati A."/>
            <person name="Swarnkar M.K."/>
            <person name="Vyas P."/>
            <person name="Rahi P."/>
            <person name="Thakur R."/>
            <person name="Thakur N."/>
            <person name="Singh A.K."/>
        </authorList>
    </citation>
    <scope>NUCLEOTIDE SEQUENCE [LARGE SCALE GENOMIC DNA]</scope>
    <source>
        <strain evidence="3">745</strain>
    </source>
</reference>
<feature type="region of interest" description="Disordered" evidence="1">
    <location>
        <begin position="44"/>
        <end position="75"/>
    </location>
</feature>
<name>A0A0H5A7B9_9PSED</name>